<reference evidence="6 7" key="1">
    <citation type="submission" date="2023-10" db="EMBL/GenBank/DDBJ databases">
        <authorList>
            <person name="Venkata Ramana C."/>
            <person name="Sasikala C."/>
            <person name="Dhurka M."/>
        </authorList>
    </citation>
    <scope>NUCLEOTIDE SEQUENCE [LARGE SCALE GENOMIC DNA]</scope>
    <source>
        <strain evidence="6 7">KCTC 32151</strain>
    </source>
</reference>
<dbReference type="CDD" id="cd08414">
    <property type="entry name" value="PBP2_LTTR_aromatics_like"/>
    <property type="match status" value="1"/>
</dbReference>
<dbReference type="InterPro" id="IPR000847">
    <property type="entry name" value="LysR_HTH_N"/>
</dbReference>
<name>A0ABU4AMA4_9HYPH</name>
<keyword evidence="3" id="KW-0238">DNA-binding</keyword>
<dbReference type="InterPro" id="IPR036390">
    <property type="entry name" value="WH_DNA-bd_sf"/>
</dbReference>
<dbReference type="Pfam" id="PF00126">
    <property type="entry name" value="HTH_1"/>
    <property type="match status" value="1"/>
</dbReference>
<dbReference type="InterPro" id="IPR036388">
    <property type="entry name" value="WH-like_DNA-bd_sf"/>
</dbReference>
<evidence type="ECO:0000259" key="5">
    <source>
        <dbReference type="PROSITE" id="PS50931"/>
    </source>
</evidence>
<dbReference type="SUPFAM" id="SSF46785">
    <property type="entry name" value="Winged helix' DNA-binding domain"/>
    <property type="match status" value="1"/>
</dbReference>
<keyword evidence="4" id="KW-0804">Transcription</keyword>
<organism evidence="6 7">
    <name type="scientific">Nitratireductor aquimarinus</name>
    <dbReference type="NCBI Taxonomy" id="889300"/>
    <lineage>
        <taxon>Bacteria</taxon>
        <taxon>Pseudomonadati</taxon>
        <taxon>Pseudomonadota</taxon>
        <taxon>Alphaproteobacteria</taxon>
        <taxon>Hyphomicrobiales</taxon>
        <taxon>Phyllobacteriaceae</taxon>
        <taxon>Nitratireductor</taxon>
    </lineage>
</organism>
<gene>
    <name evidence="6" type="ORF">R2G56_13840</name>
</gene>
<keyword evidence="2" id="KW-0805">Transcription regulation</keyword>
<dbReference type="PRINTS" id="PR00039">
    <property type="entry name" value="HTHLYSR"/>
</dbReference>
<dbReference type="InterPro" id="IPR005119">
    <property type="entry name" value="LysR_subst-bd"/>
</dbReference>
<dbReference type="EMBL" id="JAWLIP010000006">
    <property type="protein sequence ID" value="MDV6227375.1"/>
    <property type="molecule type" value="Genomic_DNA"/>
</dbReference>
<evidence type="ECO:0000256" key="3">
    <source>
        <dbReference type="ARBA" id="ARBA00023125"/>
    </source>
</evidence>
<dbReference type="RefSeq" id="WP_317561655.1">
    <property type="nucleotide sequence ID" value="NZ_JAWLIP010000006.1"/>
</dbReference>
<evidence type="ECO:0000313" key="6">
    <source>
        <dbReference type="EMBL" id="MDV6227375.1"/>
    </source>
</evidence>
<dbReference type="Pfam" id="PF03466">
    <property type="entry name" value="LysR_substrate"/>
    <property type="match status" value="1"/>
</dbReference>
<evidence type="ECO:0000256" key="1">
    <source>
        <dbReference type="ARBA" id="ARBA00009437"/>
    </source>
</evidence>
<dbReference type="SUPFAM" id="SSF53850">
    <property type="entry name" value="Periplasmic binding protein-like II"/>
    <property type="match status" value="1"/>
</dbReference>
<keyword evidence="7" id="KW-1185">Reference proteome</keyword>
<protein>
    <submittedName>
        <fullName evidence="6">LysR family transcriptional regulator</fullName>
    </submittedName>
</protein>
<proteinExistence type="inferred from homology"/>
<sequence length="309" mass="34516">MSGNPIEPSILRRMRNVSLRQLIYFDELARQSGFNRAAKSLAISQPTLSQQISQLETTLGVRLVERGNRLLRLTPEGQFLLGQAQRVLDIFGDAIETLEGRRNARELKIGIPNYMSYPATTQLLQRFRKSHPASDFFLTELSAEELSQKLNEGELDAAFLTIPTPPRLSEDLESITVWKAPYLICLSRHHPLAAKPSLSGEDLAHLEIILAPRNYHRAHYDYQMGGLHALGFTPRIVHTQVSTAQSQMALATAGVGVCLISPDTLSMSPELVLKPTEPALPDHELALFWSPANQNPLLREFCNCARRFG</sequence>
<comment type="caution">
    <text evidence="6">The sequence shown here is derived from an EMBL/GenBank/DDBJ whole genome shotgun (WGS) entry which is preliminary data.</text>
</comment>
<evidence type="ECO:0000313" key="7">
    <source>
        <dbReference type="Proteomes" id="UP001185659"/>
    </source>
</evidence>
<comment type="similarity">
    <text evidence="1">Belongs to the LysR transcriptional regulatory family.</text>
</comment>
<dbReference type="PANTHER" id="PTHR30346">
    <property type="entry name" value="TRANSCRIPTIONAL DUAL REGULATOR HCAR-RELATED"/>
    <property type="match status" value="1"/>
</dbReference>
<dbReference type="Proteomes" id="UP001185659">
    <property type="component" value="Unassembled WGS sequence"/>
</dbReference>
<accession>A0ABU4AMA4</accession>
<evidence type="ECO:0000256" key="4">
    <source>
        <dbReference type="ARBA" id="ARBA00023163"/>
    </source>
</evidence>
<evidence type="ECO:0000256" key="2">
    <source>
        <dbReference type="ARBA" id="ARBA00023015"/>
    </source>
</evidence>
<dbReference type="Gene3D" id="3.40.190.10">
    <property type="entry name" value="Periplasmic binding protein-like II"/>
    <property type="match status" value="2"/>
</dbReference>
<feature type="domain" description="HTH lysR-type" evidence="5">
    <location>
        <begin position="17"/>
        <end position="74"/>
    </location>
</feature>
<dbReference type="PROSITE" id="PS50931">
    <property type="entry name" value="HTH_LYSR"/>
    <property type="match status" value="1"/>
</dbReference>
<dbReference type="PANTHER" id="PTHR30346:SF28">
    <property type="entry name" value="HTH-TYPE TRANSCRIPTIONAL REGULATOR CYNR"/>
    <property type="match status" value="1"/>
</dbReference>
<dbReference type="Gene3D" id="1.10.10.10">
    <property type="entry name" value="Winged helix-like DNA-binding domain superfamily/Winged helix DNA-binding domain"/>
    <property type="match status" value="1"/>
</dbReference>